<dbReference type="InterPro" id="IPR029006">
    <property type="entry name" value="ADF-H/Gelsolin-like_dom_sf"/>
</dbReference>
<keyword evidence="2" id="KW-1185">Reference proteome</keyword>
<gene>
    <name evidence="1" type="ORF">KCU98_g22698</name>
</gene>
<protein>
    <recommendedName>
        <fullName evidence="3">ADF-H domain-containing protein</fullName>
    </recommendedName>
</protein>
<name>A0A9P8JG41_AURME</name>
<organism evidence="1 2">
    <name type="scientific">Aureobasidium melanogenum</name>
    <name type="common">Aureobasidium pullulans var. melanogenum</name>
    <dbReference type="NCBI Taxonomy" id="46634"/>
    <lineage>
        <taxon>Eukaryota</taxon>
        <taxon>Fungi</taxon>
        <taxon>Dikarya</taxon>
        <taxon>Ascomycota</taxon>
        <taxon>Pezizomycotina</taxon>
        <taxon>Dothideomycetes</taxon>
        <taxon>Dothideomycetidae</taxon>
        <taxon>Dothideales</taxon>
        <taxon>Saccotheciaceae</taxon>
        <taxon>Aureobasidium</taxon>
    </lineage>
</organism>
<sequence length="155" mass="17013">MSLNGLDVPEVQQAYQATLSEAGGWLLVKYVSRDEVALLGYGKAGLSEARNAILQYEELSPLYGLVVYRRRKVLVKYVPEGTSRLLQARTAVHLREVQDGWAPYETMLEIETADGLNDTALAAAFPLHTASPALSSNQFSLNEITEDNEDVDGTP</sequence>
<accession>A0A9P8JG41</accession>
<dbReference type="EMBL" id="JAHFXS010009024">
    <property type="protein sequence ID" value="KAG9917918.1"/>
    <property type="molecule type" value="Genomic_DNA"/>
</dbReference>
<evidence type="ECO:0008006" key="3">
    <source>
        <dbReference type="Google" id="ProtNLM"/>
    </source>
</evidence>
<dbReference type="Gene3D" id="3.40.20.10">
    <property type="entry name" value="Severin"/>
    <property type="match status" value="1"/>
</dbReference>
<evidence type="ECO:0000313" key="1">
    <source>
        <dbReference type="EMBL" id="KAG9917918.1"/>
    </source>
</evidence>
<evidence type="ECO:0000313" key="2">
    <source>
        <dbReference type="Proteomes" id="UP000729357"/>
    </source>
</evidence>
<dbReference type="SUPFAM" id="SSF55753">
    <property type="entry name" value="Actin depolymerizing proteins"/>
    <property type="match status" value="1"/>
</dbReference>
<feature type="non-terminal residue" evidence="1">
    <location>
        <position position="1"/>
    </location>
</feature>
<dbReference type="Proteomes" id="UP000729357">
    <property type="component" value="Unassembled WGS sequence"/>
</dbReference>
<comment type="caution">
    <text evidence="1">The sequence shown here is derived from an EMBL/GenBank/DDBJ whole genome shotgun (WGS) entry which is preliminary data.</text>
</comment>
<dbReference type="AlphaFoldDB" id="A0A9P8JG41"/>
<reference evidence="1" key="2">
    <citation type="submission" date="2021-08" db="EMBL/GenBank/DDBJ databases">
        <authorList>
            <person name="Gostincar C."/>
            <person name="Sun X."/>
            <person name="Song Z."/>
            <person name="Gunde-Cimerman N."/>
        </authorList>
    </citation>
    <scope>NUCLEOTIDE SEQUENCE</scope>
    <source>
        <strain evidence="1">EXF-9298</strain>
    </source>
</reference>
<proteinExistence type="predicted"/>
<reference evidence="1" key="1">
    <citation type="journal article" date="2021" name="J Fungi (Basel)">
        <title>Virulence traits and population genomics of the black yeast Aureobasidium melanogenum.</title>
        <authorList>
            <person name="Cernosa A."/>
            <person name="Sun X."/>
            <person name="Gostincar C."/>
            <person name="Fang C."/>
            <person name="Gunde-Cimerman N."/>
            <person name="Song Z."/>
        </authorList>
    </citation>
    <scope>NUCLEOTIDE SEQUENCE</scope>
    <source>
        <strain evidence="1">EXF-9298</strain>
    </source>
</reference>